<dbReference type="InterPro" id="IPR016036">
    <property type="entry name" value="Malonyl_transacylase_ACP-bd"/>
</dbReference>
<feature type="active site" description="Proton donor; for dehydratase activity" evidence="5">
    <location>
        <position position="1598"/>
    </location>
</feature>
<dbReference type="Gene3D" id="3.30.70.3290">
    <property type="match status" value="1"/>
</dbReference>
<dbReference type="InterPro" id="IPR049551">
    <property type="entry name" value="PKS_DH_C"/>
</dbReference>
<evidence type="ECO:0000259" key="6">
    <source>
        <dbReference type="PROSITE" id="PS50075"/>
    </source>
</evidence>
<dbReference type="InterPro" id="IPR050091">
    <property type="entry name" value="PKS_NRPS_Biosynth_Enz"/>
</dbReference>
<sequence>MSMTPVTADSLDEYSKMKLLYLSNEFPHDDLASLTRHLHLFSKQRRYPVLARFLDEATEAIRAEVRLLPTSLRSIVPPFSVILDFVDHADLRKGPLAASIDGVLLIAVQLGTLIKYDSLYHIHSFQMSLRELLPPHFANLNCRHYEDHPENYDFNAANTALAGLGLGLLATPAVSLSTNVSDLAVPGAEVVRLAFRLGVLVGRKSQNLEPQDPASPPESWASVVADVVVDDVQSELDSFHNKNKTPKTSKVFISAYSRSSVTVSGPPSRLKRLFRVSEFFRGRKIINLPVYGGLCHAEHIYTQDDVREIVGDSPALQKLDARAAASPVLLRALAPSTGQRFSATSARELFEQILTEILTGKILWDTAVESLVQQANETLTSEFEVVVFRNSLPIHDLMTRFATDRPNLHVTVQELIPSLTAAADPSNGVPGGTSKAKIAIVGMSCRMPGGANDTEKFWELLENGLDVHRKIPADRFDVDSHYDPAGKAVNASHTPYGCFIDEPGLFDAPFFNMSPREAQQTDPMQRLALLTAYEALERAGYVAGRTPASNLHRIGTFYGQASDDYREVNTAQEISTYFIPGGCRAFGPGRINYFFKFSGPSYSIDTACSSSLATIQTACTSLWNGDTDMAVAGGMNILTNSDAFAGLSHGHFLSKTPNACKTWDTDADGYCRADGIGSIVMKRLEDAVADNDNILGVILGAATNHSADAVSITHPHAGAQAMLTRQVARSAGVDPLDVSYVEMHGTGTQAGDKEEMKSVTAAFAPAGPKWRTSRQPLYVGAVKSNVGHGEAVAGVTAMVKVLLMFQKGVIPPHVGIKSSLNPALPQDLVKRNVRIPTTKQAWPWEQDRKRIAVVNNFSAAGGNTSIMLEEPPVPKAIAASERDPRPVHAVAVSAKSKASLEGNIQRLADYLDTHADISLADLAYTTTARRSHYNQRITVTGSDTTQVRKKLTALLGSTDSHKPIPTSQPLIAFAFTGQGASHKSMNMQLFHHEPTFRKEMLHLDFLAQAHGFPSFLPVIDGSFPKDHAHSAVSTQIALVAVEIALAKYWASLGVEPNVVIGHSLGEYAAFYVAGVLSASDAIYLAGQRAKLLEAQVKPGTHKMMAVRAPLAEIKRIAIGMPYEVACINGPKETVLSGPSDDLEAVQAPLQAAGFKCIMLDVPYAFHSSQTDPILGEFESLTESSVIFQAPKLPVISPLLGKVVFDEKTLNAQYMRRATRECVDYVGALDKAAGLSVVDSGTLWVEIGPHPVCVNFVKATLPAVGAAVPSLRRDEDNWATMTQALALLHSAGASVDWQEFHRPFEAGLRLLDLPTYAWNYKNYWIMYKGDWALTKGNTYYDAQKKAAAANEAQLPALPPAPISDLKTSSVQGIVEESFDGRAGKVVMQSDLMEKDLLAAAYGHKMNGCGVVTSSIHADIAYTLGSYLYEKLVPGAKCSPASINMTDLQVTKGLVAQKNTKASQLFQVTISTEDIGTATATLTWENISRSTGVAHDQEPFATAKVHFGNPTAWLESWVPYTHLVLGRIQALEAAAAAHHATTNRFSHAMAYRLFARNLVDYAPKYRGMQSVVVDGLEAFADVRLTTEAAGSWTVPPYFIDSVAHLAGFVMNVSDAVDTEAKYSVTPGWQSMRFVKPLVAGASYRSYVKMIPTAQDPTVYLGDVYVLQDDAVIGLVAGIQFRQYPRILLNRFFSAPDDVAAAAPAAPVKKAPVAIREAVVAPAKLSTTVITTTIPVLPEKDDVRPTVVISTPAPVPSAPAPAMTVQIGDTDSIAAKAVSLIAREAGLDTTDFDDGASFAELGIDSLMSLVISEKFREELGIAVSGSLFLEYPTIGDLRSWLLEYYS</sequence>
<dbReference type="InterPro" id="IPR016039">
    <property type="entry name" value="Thiolase-like"/>
</dbReference>
<gene>
    <name evidence="9" type="ORF">DHEL01_v203954</name>
</gene>
<dbReference type="FunFam" id="3.40.366.10:FF:000002">
    <property type="entry name" value="Probable polyketide synthase 2"/>
    <property type="match status" value="1"/>
</dbReference>
<dbReference type="InterPro" id="IPR020841">
    <property type="entry name" value="PKS_Beta-ketoAc_synthase_dom"/>
</dbReference>
<keyword evidence="2" id="KW-0597">Phosphoprotein</keyword>
<dbReference type="SMART" id="SM00823">
    <property type="entry name" value="PKS_PP"/>
    <property type="match status" value="1"/>
</dbReference>
<dbReference type="GO" id="GO:0005886">
    <property type="term" value="C:plasma membrane"/>
    <property type="evidence" value="ECO:0007669"/>
    <property type="project" value="TreeGrafter"/>
</dbReference>
<protein>
    <submittedName>
        <fullName evidence="9">Beta-ketoacyl synthase domain-containing protein</fullName>
    </submittedName>
</protein>
<feature type="domain" description="Carrier" evidence="6">
    <location>
        <begin position="1765"/>
        <end position="1842"/>
    </location>
</feature>
<dbReference type="OrthoDB" id="329835at2759"/>
<dbReference type="PROSITE" id="PS52019">
    <property type="entry name" value="PKS_MFAS_DH"/>
    <property type="match status" value="1"/>
</dbReference>
<dbReference type="GO" id="GO:0004315">
    <property type="term" value="F:3-oxoacyl-[acyl-carrier-protein] synthase activity"/>
    <property type="evidence" value="ECO:0007669"/>
    <property type="project" value="InterPro"/>
</dbReference>
<evidence type="ECO:0000256" key="2">
    <source>
        <dbReference type="ARBA" id="ARBA00022553"/>
    </source>
</evidence>
<dbReference type="GO" id="GO:0006633">
    <property type="term" value="P:fatty acid biosynthetic process"/>
    <property type="evidence" value="ECO:0007669"/>
    <property type="project" value="InterPro"/>
</dbReference>
<dbReference type="SMART" id="SM00827">
    <property type="entry name" value="PKS_AT"/>
    <property type="match status" value="1"/>
</dbReference>
<organism evidence="9 10">
    <name type="scientific">Diaporthe helianthi</name>
    <dbReference type="NCBI Taxonomy" id="158607"/>
    <lineage>
        <taxon>Eukaryota</taxon>
        <taxon>Fungi</taxon>
        <taxon>Dikarya</taxon>
        <taxon>Ascomycota</taxon>
        <taxon>Pezizomycotina</taxon>
        <taxon>Sordariomycetes</taxon>
        <taxon>Sordariomycetidae</taxon>
        <taxon>Diaporthales</taxon>
        <taxon>Diaporthaceae</taxon>
        <taxon>Diaporthe</taxon>
    </lineage>
</organism>
<dbReference type="InterPro" id="IPR042104">
    <property type="entry name" value="PKS_dehydratase_sf"/>
</dbReference>
<dbReference type="Pfam" id="PF16073">
    <property type="entry name" value="SAT"/>
    <property type="match status" value="1"/>
</dbReference>
<feature type="region of interest" description="C-terminal hotdog fold" evidence="5">
    <location>
        <begin position="1540"/>
        <end position="1687"/>
    </location>
</feature>
<dbReference type="Proteomes" id="UP000094444">
    <property type="component" value="Unassembled WGS sequence"/>
</dbReference>
<dbReference type="EMBL" id="MAVT02000252">
    <property type="protein sequence ID" value="POS77648.1"/>
    <property type="molecule type" value="Genomic_DNA"/>
</dbReference>
<dbReference type="SUPFAM" id="SSF47336">
    <property type="entry name" value="ACP-like"/>
    <property type="match status" value="1"/>
</dbReference>
<dbReference type="SMART" id="SM00825">
    <property type="entry name" value="PKS_KS"/>
    <property type="match status" value="1"/>
</dbReference>
<dbReference type="CDD" id="cd00833">
    <property type="entry name" value="PKS"/>
    <property type="match status" value="1"/>
</dbReference>
<dbReference type="PROSITE" id="PS50075">
    <property type="entry name" value="CARRIER"/>
    <property type="match status" value="1"/>
</dbReference>
<dbReference type="Pfam" id="PF22621">
    <property type="entry name" value="CurL-like_PKS_C"/>
    <property type="match status" value="1"/>
</dbReference>
<dbReference type="NCBIfam" id="TIGR04532">
    <property type="entry name" value="PT_fungal_PKS"/>
    <property type="match status" value="1"/>
</dbReference>
<evidence type="ECO:0000256" key="1">
    <source>
        <dbReference type="ARBA" id="ARBA00022450"/>
    </source>
</evidence>
<keyword evidence="1" id="KW-0596">Phosphopantetheine</keyword>
<dbReference type="FunFam" id="3.40.47.10:FF:000031">
    <property type="entry name" value="Sterigmatocystin biosynthesis polyketide synthase"/>
    <property type="match status" value="1"/>
</dbReference>
<dbReference type="InterPro" id="IPR030918">
    <property type="entry name" value="PT_fungal_PKS"/>
</dbReference>
<keyword evidence="4" id="KW-0511">Multifunctional enzyme</keyword>
<evidence type="ECO:0000259" key="7">
    <source>
        <dbReference type="PROSITE" id="PS52004"/>
    </source>
</evidence>
<evidence type="ECO:0000313" key="10">
    <source>
        <dbReference type="Proteomes" id="UP000094444"/>
    </source>
</evidence>
<dbReference type="InterPro" id="IPR001227">
    <property type="entry name" value="Ac_transferase_dom_sf"/>
</dbReference>
<dbReference type="Pfam" id="PF00550">
    <property type="entry name" value="PP-binding"/>
    <property type="match status" value="1"/>
</dbReference>
<keyword evidence="3" id="KW-0808">Transferase</keyword>
<dbReference type="Pfam" id="PF00698">
    <property type="entry name" value="Acyl_transf_1"/>
    <property type="match status" value="1"/>
</dbReference>
<dbReference type="Gene3D" id="3.40.366.10">
    <property type="entry name" value="Malonyl-Coenzyme A Acyl Carrier Protein, domain 2"/>
    <property type="match status" value="1"/>
</dbReference>
<dbReference type="SUPFAM" id="SSF52151">
    <property type="entry name" value="FabD/lysophospholipase-like"/>
    <property type="match status" value="1"/>
</dbReference>
<dbReference type="FunFam" id="1.10.1200.10:FF:000011">
    <property type="entry name" value="Sterigmatocystin biosynthesis polyketide synthase"/>
    <property type="match status" value="1"/>
</dbReference>
<dbReference type="InterPro" id="IPR014031">
    <property type="entry name" value="Ketoacyl_synth_C"/>
</dbReference>
<dbReference type="Pfam" id="PF14765">
    <property type="entry name" value="PS-DH"/>
    <property type="match status" value="1"/>
</dbReference>
<dbReference type="Gene3D" id="1.10.1200.10">
    <property type="entry name" value="ACP-like"/>
    <property type="match status" value="1"/>
</dbReference>
<evidence type="ECO:0000259" key="8">
    <source>
        <dbReference type="PROSITE" id="PS52019"/>
    </source>
</evidence>
<dbReference type="InterPro" id="IPR009081">
    <property type="entry name" value="PP-bd_ACP"/>
</dbReference>
<feature type="domain" description="Ketosynthase family 3 (KS3)" evidence="7">
    <location>
        <begin position="435"/>
        <end position="870"/>
    </location>
</feature>
<dbReference type="PANTHER" id="PTHR43775">
    <property type="entry name" value="FATTY ACID SYNTHASE"/>
    <property type="match status" value="1"/>
</dbReference>
<keyword evidence="10" id="KW-1185">Reference proteome</keyword>
<feature type="region of interest" description="N-terminal hotdog fold" evidence="5">
    <location>
        <begin position="1370"/>
        <end position="1510"/>
    </location>
</feature>
<dbReference type="PROSITE" id="PS00606">
    <property type="entry name" value="KS3_1"/>
    <property type="match status" value="1"/>
</dbReference>
<accession>A0A2P5I559</accession>
<dbReference type="InterPro" id="IPR014030">
    <property type="entry name" value="Ketoacyl_synth_N"/>
</dbReference>
<evidence type="ECO:0000256" key="3">
    <source>
        <dbReference type="ARBA" id="ARBA00022679"/>
    </source>
</evidence>
<evidence type="ECO:0000256" key="5">
    <source>
        <dbReference type="PROSITE-ProRule" id="PRU01363"/>
    </source>
</evidence>
<dbReference type="GO" id="GO:0004312">
    <property type="term" value="F:fatty acid synthase activity"/>
    <property type="evidence" value="ECO:0007669"/>
    <property type="project" value="TreeGrafter"/>
</dbReference>
<dbReference type="FunFam" id="3.10.129.110:FF:000001">
    <property type="entry name" value="Sterigmatocystin biosynthesis polyketide synthase"/>
    <property type="match status" value="1"/>
</dbReference>
<feature type="active site" description="Proton acceptor; for dehydratase activity" evidence="5">
    <location>
        <position position="1402"/>
    </location>
</feature>
<dbReference type="Gene3D" id="3.40.47.10">
    <property type="match status" value="1"/>
</dbReference>
<name>A0A2P5I559_DIAHE</name>
<comment type="caution">
    <text evidence="9">The sequence shown here is derived from an EMBL/GenBank/DDBJ whole genome shotgun (WGS) entry which is preliminary data.</text>
</comment>
<dbReference type="PANTHER" id="PTHR43775:SF37">
    <property type="entry name" value="SI:DKEY-61P9.11"/>
    <property type="match status" value="1"/>
</dbReference>
<dbReference type="InterPro" id="IPR014043">
    <property type="entry name" value="Acyl_transferase_dom"/>
</dbReference>
<dbReference type="InterPro" id="IPR018201">
    <property type="entry name" value="Ketoacyl_synth_AS"/>
</dbReference>
<dbReference type="GO" id="GO:0005737">
    <property type="term" value="C:cytoplasm"/>
    <property type="evidence" value="ECO:0007669"/>
    <property type="project" value="TreeGrafter"/>
</dbReference>
<dbReference type="InterPro" id="IPR016035">
    <property type="entry name" value="Acyl_Trfase/lysoPLipase"/>
</dbReference>
<dbReference type="Pfam" id="PF00109">
    <property type="entry name" value="ketoacyl-synt"/>
    <property type="match status" value="1"/>
</dbReference>
<dbReference type="GO" id="GO:0031177">
    <property type="term" value="F:phosphopantetheine binding"/>
    <property type="evidence" value="ECO:0007669"/>
    <property type="project" value="InterPro"/>
</dbReference>
<dbReference type="STRING" id="158607.A0A2P5I559"/>
<reference evidence="9" key="1">
    <citation type="submission" date="2017-09" db="EMBL/GenBank/DDBJ databases">
        <title>Polyketide synthases of a Diaporthe helianthi virulent isolate.</title>
        <authorList>
            <person name="Baroncelli R."/>
        </authorList>
    </citation>
    <scope>NUCLEOTIDE SEQUENCE [LARGE SCALE GENOMIC DNA]</scope>
    <source>
        <strain evidence="9">7/96</strain>
    </source>
</reference>
<dbReference type="SUPFAM" id="SSF55048">
    <property type="entry name" value="Probable ACP-binding domain of malonyl-CoA ACP transacylase"/>
    <property type="match status" value="1"/>
</dbReference>
<dbReference type="InterPro" id="IPR020806">
    <property type="entry name" value="PKS_PP-bd"/>
</dbReference>
<dbReference type="PROSITE" id="PS52004">
    <property type="entry name" value="KS3_2"/>
    <property type="match status" value="1"/>
</dbReference>
<dbReference type="InterPro" id="IPR032088">
    <property type="entry name" value="SAT"/>
</dbReference>
<dbReference type="SUPFAM" id="SSF53901">
    <property type="entry name" value="Thiolase-like"/>
    <property type="match status" value="1"/>
</dbReference>
<dbReference type="InterPro" id="IPR036736">
    <property type="entry name" value="ACP-like_sf"/>
</dbReference>
<proteinExistence type="predicted"/>
<dbReference type="InterPro" id="IPR049900">
    <property type="entry name" value="PKS_mFAS_DH"/>
</dbReference>
<dbReference type="Pfam" id="PF02801">
    <property type="entry name" value="Ketoacyl-synt_C"/>
    <property type="match status" value="1"/>
</dbReference>
<evidence type="ECO:0000256" key="4">
    <source>
        <dbReference type="ARBA" id="ARBA00023268"/>
    </source>
</evidence>
<feature type="domain" description="PKS/mFAS DH" evidence="8">
    <location>
        <begin position="1370"/>
        <end position="1687"/>
    </location>
</feature>
<evidence type="ECO:0000313" key="9">
    <source>
        <dbReference type="EMBL" id="POS77648.1"/>
    </source>
</evidence>
<dbReference type="InParanoid" id="A0A2P5I559"/>
<dbReference type="Gene3D" id="3.10.129.110">
    <property type="entry name" value="Polyketide synthase dehydratase"/>
    <property type="match status" value="1"/>
</dbReference>